<reference evidence="14 15" key="1">
    <citation type="submission" date="2024-09" db="EMBL/GenBank/DDBJ databases">
        <authorList>
            <person name="Sun Q."/>
            <person name="Mori K."/>
        </authorList>
    </citation>
    <scope>NUCLEOTIDE SEQUENCE [LARGE SCALE GENOMIC DNA]</scope>
    <source>
        <strain evidence="14 15">JCM 3143</strain>
    </source>
</reference>
<gene>
    <name evidence="14" type="ORF">ACFFSA_24725</name>
</gene>
<keyword evidence="4 12" id="KW-0812">Transmembrane</keyword>
<feature type="compositionally biased region" description="Basic and acidic residues" evidence="11">
    <location>
        <begin position="80"/>
        <end position="89"/>
    </location>
</feature>
<keyword evidence="6" id="KW-0805">Transcription regulation</keyword>
<comment type="subcellular location">
    <subcellularLocation>
        <location evidence="2">Cell membrane</location>
    </subcellularLocation>
    <subcellularLocation>
        <location evidence="1">Membrane</location>
        <topology evidence="1">Single-pass membrane protein</topology>
    </subcellularLocation>
</comment>
<keyword evidence="8" id="KW-0804">Transcription</keyword>
<keyword evidence="3" id="KW-1003">Cell membrane</keyword>
<keyword evidence="15" id="KW-1185">Reference proteome</keyword>
<evidence type="ECO:0000256" key="12">
    <source>
        <dbReference type="SAM" id="Phobius"/>
    </source>
</evidence>
<sequence length="304" mass="31387">MTDGLHTLSGAYAVHALPYAEWVLFEEHLAACQVCGTEVRRLRETAARLAATVATPPPAALRLRLLAAAHGSRRPAAPPEHADPPERGSENPATLALPPHPANPPTLALPPGLANPPTIRVPPGAWQPAATGAPEVQAAPGEGRVVPFRRGRSKVLAGLAAVSVAAAVAFGAVAIDARRDLDDLAARNGEVIAVLAAPDAETVRRPVTAGGTATLVISRSSGRMVFASSGLPRLPGTKGYELWLMGRDGPRPAGMLDRAGDGLTTPLLVTPEREDDRVALTVEPAAGSGKPTTRPILLADLPEA</sequence>
<evidence type="ECO:0000256" key="1">
    <source>
        <dbReference type="ARBA" id="ARBA00004167"/>
    </source>
</evidence>
<evidence type="ECO:0000313" key="14">
    <source>
        <dbReference type="EMBL" id="MFB9626301.1"/>
    </source>
</evidence>
<dbReference type="Pfam" id="PF10099">
    <property type="entry name" value="RskA_C"/>
    <property type="match status" value="1"/>
</dbReference>
<evidence type="ECO:0000256" key="3">
    <source>
        <dbReference type="ARBA" id="ARBA00022475"/>
    </source>
</evidence>
<keyword evidence="7 12" id="KW-0472">Membrane</keyword>
<dbReference type="PANTHER" id="PTHR37461:SF1">
    <property type="entry name" value="ANTI-SIGMA-K FACTOR RSKA"/>
    <property type="match status" value="1"/>
</dbReference>
<accession>A0ABV5S3R8</accession>
<dbReference type="InterPro" id="IPR041916">
    <property type="entry name" value="Anti_sigma_zinc_sf"/>
</dbReference>
<name>A0ABV5S3R8_9ACTN</name>
<dbReference type="PANTHER" id="PTHR37461">
    <property type="entry name" value="ANTI-SIGMA-K FACTOR RSKA"/>
    <property type="match status" value="1"/>
</dbReference>
<protein>
    <recommendedName>
        <fullName evidence="10">Regulator of SigK</fullName>
    </recommendedName>
    <alternativeName>
        <fullName evidence="9">Sigma-K anti-sigma factor RskA</fullName>
    </alternativeName>
</protein>
<evidence type="ECO:0000256" key="7">
    <source>
        <dbReference type="ARBA" id="ARBA00023136"/>
    </source>
</evidence>
<feature type="region of interest" description="Disordered" evidence="11">
    <location>
        <begin position="70"/>
        <end position="138"/>
    </location>
</feature>
<feature type="domain" description="Anti-sigma K factor RskA C-terminal" evidence="13">
    <location>
        <begin position="161"/>
        <end position="296"/>
    </location>
</feature>
<dbReference type="InterPro" id="IPR018764">
    <property type="entry name" value="RskA_C"/>
</dbReference>
<evidence type="ECO:0000259" key="13">
    <source>
        <dbReference type="Pfam" id="PF10099"/>
    </source>
</evidence>
<evidence type="ECO:0000256" key="9">
    <source>
        <dbReference type="ARBA" id="ARBA00029829"/>
    </source>
</evidence>
<dbReference type="InterPro" id="IPR051474">
    <property type="entry name" value="Anti-sigma-K/W_factor"/>
</dbReference>
<feature type="region of interest" description="Disordered" evidence="11">
    <location>
        <begin position="282"/>
        <end position="304"/>
    </location>
</feature>
<comment type="caution">
    <text evidence="14">The sequence shown here is derived from an EMBL/GenBank/DDBJ whole genome shotgun (WGS) entry which is preliminary data.</text>
</comment>
<evidence type="ECO:0000256" key="11">
    <source>
        <dbReference type="SAM" id="MobiDB-lite"/>
    </source>
</evidence>
<proteinExistence type="predicted"/>
<organism evidence="14 15">
    <name type="scientific">Nonomuraea helvata</name>
    <dbReference type="NCBI Taxonomy" id="37484"/>
    <lineage>
        <taxon>Bacteria</taxon>
        <taxon>Bacillati</taxon>
        <taxon>Actinomycetota</taxon>
        <taxon>Actinomycetes</taxon>
        <taxon>Streptosporangiales</taxon>
        <taxon>Streptosporangiaceae</taxon>
        <taxon>Nonomuraea</taxon>
    </lineage>
</organism>
<feature type="transmembrane region" description="Helical" evidence="12">
    <location>
        <begin position="155"/>
        <end position="175"/>
    </location>
</feature>
<evidence type="ECO:0000256" key="4">
    <source>
        <dbReference type="ARBA" id="ARBA00022692"/>
    </source>
</evidence>
<dbReference type="EMBL" id="JBHMBW010000022">
    <property type="protein sequence ID" value="MFB9626301.1"/>
    <property type="molecule type" value="Genomic_DNA"/>
</dbReference>
<dbReference type="Gene3D" id="1.10.10.1320">
    <property type="entry name" value="Anti-sigma factor, zinc-finger domain"/>
    <property type="match status" value="1"/>
</dbReference>
<evidence type="ECO:0000256" key="6">
    <source>
        <dbReference type="ARBA" id="ARBA00023015"/>
    </source>
</evidence>
<feature type="compositionally biased region" description="Pro residues" evidence="11">
    <location>
        <begin position="98"/>
        <end position="108"/>
    </location>
</feature>
<dbReference type="Proteomes" id="UP001589532">
    <property type="component" value="Unassembled WGS sequence"/>
</dbReference>
<evidence type="ECO:0000313" key="15">
    <source>
        <dbReference type="Proteomes" id="UP001589532"/>
    </source>
</evidence>
<dbReference type="RefSeq" id="WP_344984774.1">
    <property type="nucleotide sequence ID" value="NZ_BAAAXV010000001.1"/>
</dbReference>
<evidence type="ECO:0000256" key="10">
    <source>
        <dbReference type="ARBA" id="ARBA00030803"/>
    </source>
</evidence>
<evidence type="ECO:0000256" key="5">
    <source>
        <dbReference type="ARBA" id="ARBA00022989"/>
    </source>
</evidence>
<keyword evidence="5 12" id="KW-1133">Transmembrane helix</keyword>
<evidence type="ECO:0000256" key="8">
    <source>
        <dbReference type="ARBA" id="ARBA00023163"/>
    </source>
</evidence>
<evidence type="ECO:0000256" key="2">
    <source>
        <dbReference type="ARBA" id="ARBA00004236"/>
    </source>
</evidence>